<dbReference type="Proteomes" id="UP001161325">
    <property type="component" value="Unassembled WGS sequence"/>
</dbReference>
<keyword evidence="2" id="KW-1185">Reference proteome</keyword>
<dbReference type="AlphaFoldDB" id="A0AA37QAX1"/>
<accession>A0AA37QAX1</accession>
<evidence type="ECO:0000313" key="2">
    <source>
        <dbReference type="Proteomes" id="UP001161325"/>
    </source>
</evidence>
<comment type="caution">
    <text evidence="1">The sequence shown here is derived from an EMBL/GenBank/DDBJ whole genome shotgun (WGS) entry which is preliminary data.</text>
</comment>
<protein>
    <submittedName>
        <fullName evidence="1">Uncharacterized protein</fullName>
    </submittedName>
</protein>
<sequence>MNVVKYELACADDGATASSATTVAIGETRARTAESRRIVAVREGGRSGVGAVGGQVTCPTVHVRRAARQAECEQRLAGTERPLVHAHEGA</sequence>
<reference evidence="1" key="1">
    <citation type="submission" date="2022-08" db="EMBL/GenBank/DDBJ databases">
        <title>Draft genome sequencing of Roseisolibacter agri AW1220.</title>
        <authorList>
            <person name="Tobiishi Y."/>
            <person name="Tonouchi A."/>
        </authorList>
    </citation>
    <scope>NUCLEOTIDE SEQUENCE</scope>
    <source>
        <strain evidence="1">AW1220</strain>
    </source>
</reference>
<gene>
    <name evidence="1" type="ORF">rosag_28390</name>
</gene>
<dbReference type="EMBL" id="BRXS01000004">
    <property type="protein sequence ID" value="GLC26326.1"/>
    <property type="molecule type" value="Genomic_DNA"/>
</dbReference>
<name>A0AA37QAX1_9BACT</name>
<organism evidence="1 2">
    <name type="scientific">Roseisolibacter agri</name>
    <dbReference type="NCBI Taxonomy" id="2014610"/>
    <lineage>
        <taxon>Bacteria</taxon>
        <taxon>Pseudomonadati</taxon>
        <taxon>Gemmatimonadota</taxon>
        <taxon>Gemmatimonadia</taxon>
        <taxon>Gemmatimonadales</taxon>
        <taxon>Gemmatimonadaceae</taxon>
        <taxon>Roseisolibacter</taxon>
    </lineage>
</organism>
<proteinExistence type="predicted"/>
<evidence type="ECO:0000313" key="1">
    <source>
        <dbReference type="EMBL" id="GLC26326.1"/>
    </source>
</evidence>